<dbReference type="AlphaFoldDB" id="A0A9X4MB01"/>
<accession>A0A9X4MB01</accession>
<organism evidence="1 2">
    <name type="scientific">Pseudanabaena catenata USMAC16</name>
    <dbReference type="NCBI Taxonomy" id="1855837"/>
    <lineage>
        <taxon>Bacteria</taxon>
        <taxon>Bacillati</taxon>
        <taxon>Cyanobacteriota</taxon>
        <taxon>Cyanophyceae</taxon>
        <taxon>Pseudanabaenales</taxon>
        <taxon>Pseudanabaenaceae</taxon>
        <taxon>Pseudanabaena</taxon>
    </lineage>
</organism>
<comment type="caution">
    <text evidence="1">The sequence shown here is derived from an EMBL/GenBank/DDBJ whole genome shotgun (WGS) entry which is preliminary data.</text>
</comment>
<evidence type="ECO:0000313" key="2">
    <source>
        <dbReference type="Proteomes" id="UP001152872"/>
    </source>
</evidence>
<evidence type="ECO:0000313" key="1">
    <source>
        <dbReference type="EMBL" id="MDG3495895.1"/>
    </source>
</evidence>
<dbReference type="Proteomes" id="UP001152872">
    <property type="component" value="Unassembled WGS sequence"/>
</dbReference>
<keyword evidence="2" id="KW-1185">Reference proteome</keyword>
<sequence>MQDESPIDPYLAQILEGHTDTEIAELLNYLKEWEAGTYSSISQSVLDHAQRKGFPILRYLRKAHNFNKKGSIRVPRSGYRQDDSAVYRKGTEFLIVRPDQYGIEKIVTYGTNEE</sequence>
<name>A0A9X4MB01_9CYAN</name>
<gene>
    <name evidence="1" type="ORF">FEV09_15205</name>
</gene>
<proteinExistence type="predicted"/>
<dbReference type="RefSeq" id="WP_009628042.1">
    <property type="nucleotide sequence ID" value="NZ_VBTY01000134.1"/>
</dbReference>
<reference evidence="1" key="1">
    <citation type="submission" date="2019-05" db="EMBL/GenBank/DDBJ databases">
        <title>Whole genome sequencing of Pseudanabaena catenata USMAC16.</title>
        <authorList>
            <person name="Khan Z."/>
            <person name="Omar W.M."/>
            <person name="Convey P."/>
            <person name="Merican F."/>
            <person name="Najimudin N."/>
        </authorList>
    </citation>
    <scope>NUCLEOTIDE SEQUENCE</scope>
    <source>
        <strain evidence="1">USMAC16</strain>
    </source>
</reference>
<dbReference type="EMBL" id="VBTY01000134">
    <property type="protein sequence ID" value="MDG3495895.1"/>
    <property type="molecule type" value="Genomic_DNA"/>
</dbReference>
<protein>
    <submittedName>
        <fullName evidence="1">Uncharacterized protein</fullName>
    </submittedName>
</protein>